<dbReference type="Proteomes" id="UP001500221">
    <property type="component" value="Unassembled WGS sequence"/>
</dbReference>
<keyword evidence="4" id="KW-1185">Reference proteome</keyword>
<name>A0ABP9Q1T6_9ACTN</name>
<gene>
    <name evidence="3" type="ORF">GCM10023340_40640</name>
</gene>
<dbReference type="Pfam" id="PF00182">
    <property type="entry name" value="Glyco_hydro_19"/>
    <property type="match status" value="1"/>
</dbReference>
<evidence type="ECO:0000313" key="4">
    <source>
        <dbReference type="Proteomes" id="UP001500221"/>
    </source>
</evidence>
<protein>
    <recommendedName>
        <fullName evidence="2">Glycoside hydrolase family 19 catalytic domain-containing protein</fullName>
    </recommendedName>
</protein>
<keyword evidence="1" id="KW-0732">Signal</keyword>
<feature type="signal peptide" evidence="1">
    <location>
        <begin position="1"/>
        <end position="23"/>
    </location>
</feature>
<dbReference type="Gene3D" id="1.10.530.10">
    <property type="match status" value="1"/>
</dbReference>
<organism evidence="3 4">
    <name type="scientific">Nocardioides marinquilinus</name>
    <dbReference type="NCBI Taxonomy" id="1210400"/>
    <lineage>
        <taxon>Bacteria</taxon>
        <taxon>Bacillati</taxon>
        <taxon>Actinomycetota</taxon>
        <taxon>Actinomycetes</taxon>
        <taxon>Propionibacteriales</taxon>
        <taxon>Nocardioidaceae</taxon>
        <taxon>Nocardioides</taxon>
    </lineage>
</organism>
<dbReference type="InterPro" id="IPR000726">
    <property type="entry name" value="Glyco_hydro_19_cat"/>
</dbReference>
<proteinExistence type="predicted"/>
<evidence type="ECO:0000256" key="1">
    <source>
        <dbReference type="SAM" id="SignalP"/>
    </source>
</evidence>
<dbReference type="EMBL" id="BAABKG010000006">
    <property type="protein sequence ID" value="GAA5155417.1"/>
    <property type="molecule type" value="Genomic_DNA"/>
</dbReference>
<feature type="chain" id="PRO_5045511264" description="Glycoside hydrolase family 19 catalytic domain-containing protein" evidence="1">
    <location>
        <begin position="24"/>
        <end position="316"/>
    </location>
</feature>
<sequence length="316" mass="33024">MLLCALGLALPVLAIVPAAPAQAADFPTYGSGVRVRADATTASAVVTTLAPGETIGVDCQKRGERVVLDGADSEWWAHVPSKGGYVTVAYVDVPESQLPGVPVCGGTDPEPVGAITYADLVAMFPGKVADQATVETGLPSLNAEMVAAGITTAPRQAAFLATLANESTFRYNAVQAGGATYTGRGYIQLTGDFNYSDAGDYLGIDLLGNPGLASSLDHSAPIARWYWTVARDINPLADALDMGAVDDAIGYATDPDEDVERCDDFKAALAYLTGSVPSGVNCVRPARGGGTGFTRDQSREQFADEMRELKRVARTR</sequence>
<comment type="caution">
    <text evidence="3">The sequence shown here is derived from an EMBL/GenBank/DDBJ whole genome shotgun (WGS) entry which is preliminary data.</text>
</comment>
<reference evidence="4" key="1">
    <citation type="journal article" date="2019" name="Int. J. Syst. Evol. Microbiol.">
        <title>The Global Catalogue of Microorganisms (GCM) 10K type strain sequencing project: providing services to taxonomists for standard genome sequencing and annotation.</title>
        <authorList>
            <consortium name="The Broad Institute Genomics Platform"/>
            <consortium name="The Broad Institute Genome Sequencing Center for Infectious Disease"/>
            <person name="Wu L."/>
            <person name="Ma J."/>
        </authorList>
    </citation>
    <scope>NUCLEOTIDE SEQUENCE [LARGE SCALE GENOMIC DNA]</scope>
    <source>
        <strain evidence="4">JCM 18459</strain>
    </source>
</reference>
<dbReference type="SUPFAM" id="SSF53955">
    <property type="entry name" value="Lysozyme-like"/>
    <property type="match status" value="1"/>
</dbReference>
<feature type="domain" description="Glycoside hydrolase family 19 catalytic" evidence="2">
    <location>
        <begin position="175"/>
        <end position="243"/>
    </location>
</feature>
<evidence type="ECO:0000313" key="3">
    <source>
        <dbReference type="EMBL" id="GAA5155417.1"/>
    </source>
</evidence>
<dbReference type="InterPro" id="IPR023346">
    <property type="entry name" value="Lysozyme-like_dom_sf"/>
</dbReference>
<accession>A0ABP9Q1T6</accession>
<evidence type="ECO:0000259" key="2">
    <source>
        <dbReference type="Pfam" id="PF00182"/>
    </source>
</evidence>